<evidence type="ECO:0000256" key="5">
    <source>
        <dbReference type="ARBA" id="ARBA00022989"/>
    </source>
</evidence>
<dbReference type="PROSITE" id="PS51534">
    <property type="entry name" value="SEFIR"/>
    <property type="match status" value="1"/>
</dbReference>
<dbReference type="GO" id="GO:0038173">
    <property type="term" value="P:interleukin-17A-mediated signaling pathway"/>
    <property type="evidence" value="ECO:0007669"/>
    <property type="project" value="Ensembl"/>
</dbReference>
<evidence type="ECO:0000313" key="19">
    <source>
        <dbReference type="Ensembl" id="ENSACAP00000008469.4"/>
    </source>
</evidence>
<reference evidence="19" key="2">
    <citation type="submission" date="2025-08" db="UniProtKB">
        <authorList>
            <consortium name="Ensembl"/>
        </authorList>
    </citation>
    <scope>IDENTIFICATION</scope>
</reference>
<dbReference type="InterPro" id="IPR027841">
    <property type="entry name" value="IL-17_rcpt_C/E_N"/>
</dbReference>
<keyword evidence="7" id="KW-1015">Disulfide bond</keyword>
<dbReference type="GO" id="GO:0015026">
    <property type="term" value="F:coreceptor activity"/>
    <property type="evidence" value="ECO:0007669"/>
    <property type="project" value="Ensembl"/>
</dbReference>
<evidence type="ECO:0000256" key="3">
    <source>
        <dbReference type="ARBA" id="ARBA00022692"/>
    </source>
</evidence>
<evidence type="ECO:0000256" key="6">
    <source>
        <dbReference type="ARBA" id="ARBA00023136"/>
    </source>
</evidence>
<dbReference type="PANTHER" id="PTHR15583:SF12">
    <property type="entry name" value="INTERLEUKIN-17 RECEPTOR C"/>
    <property type="match status" value="1"/>
</dbReference>
<feature type="chain" id="PRO_5032605427" description="Interleukin-17 receptor C" evidence="17">
    <location>
        <begin position="18"/>
        <end position="784"/>
    </location>
</feature>
<dbReference type="InParanoid" id="G1KI08"/>
<keyword evidence="2" id="KW-1003">Cell membrane</keyword>
<name>G1KI08_ANOCA</name>
<dbReference type="GO" id="GO:0005886">
    <property type="term" value="C:plasma membrane"/>
    <property type="evidence" value="ECO:0007669"/>
    <property type="project" value="UniProtKB-SubCell"/>
</dbReference>
<evidence type="ECO:0000256" key="4">
    <source>
        <dbReference type="ARBA" id="ARBA00022729"/>
    </source>
</evidence>
<dbReference type="FunFam" id="3.40.50.11530:FF:000001">
    <property type="entry name" value="interleukin-17 receptor C isoform X1"/>
    <property type="match status" value="1"/>
</dbReference>
<evidence type="ECO:0000256" key="12">
    <source>
        <dbReference type="ARBA" id="ARBA00069307"/>
    </source>
</evidence>
<dbReference type="GO" id="GO:0006954">
    <property type="term" value="P:inflammatory response"/>
    <property type="evidence" value="ECO:0007669"/>
    <property type="project" value="UniProtKB-KW"/>
</dbReference>
<dbReference type="Pfam" id="PF08357">
    <property type="entry name" value="SEFIR"/>
    <property type="match status" value="1"/>
</dbReference>
<evidence type="ECO:0000256" key="16">
    <source>
        <dbReference type="SAM" id="Phobius"/>
    </source>
</evidence>
<evidence type="ECO:0000256" key="14">
    <source>
        <dbReference type="ARBA" id="ARBA00079879"/>
    </source>
</evidence>
<protein>
    <recommendedName>
        <fullName evidence="12">Interleukin-17 receptor C</fullName>
    </recommendedName>
    <alternativeName>
        <fullName evidence="14">Interleukin-17 receptor-like protein</fullName>
    </alternativeName>
    <alternativeName>
        <fullName evidence="13">ZcytoR14</fullName>
    </alternativeName>
</protein>
<feature type="signal peptide" evidence="17">
    <location>
        <begin position="1"/>
        <end position="17"/>
    </location>
</feature>
<keyword evidence="6 16" id="KW-0472">Membrane</keyword>
<dbReference type="GO" id="GO:0030368">
    <property type="term" value="F:interleukin-17 receptor activity"/>
    <property type="evidence" value="ECO:0000318"/>
    <property type="project" value="GO_Central"/>
</dbReference>
<keyword evidence="8" id="KW-0675">Receptor</keyword>
<dbReference type="Gene3D" id="3.40.50.11530">
    <property type="match status" value="1"/>
</dbReference>
<dbReference type="Bgee" id="ENSACAG00000008651">
    <property type="expression patterns" value="Expressed in kidney and 6 other cell types or tissues"/>
</dbReference>
<dbReference type="GeneTree" id="ENSGT00730000111286"/>
<evidence type="ECO:0000256" key="2">
    <source>
        <dbReference type="ARBA" id="ARBA00022475"/>
    </source>
</evidence>
<evidence type="ECO:0000256" key="1">
    <source>
        <dbReference type="ARBA" id="ARBA00004251"/>
    </source>
</evidence>
<feature type="transmembrane region" description="Helical" evidence="16">
    <location>
        <begin position="487"/>
        <end position="507"/>
    </location>
</feature>
<dbReference type="eggNOG" id="ENOG502QWQ3">
    <property type="taxonomic scope" value="Eukaryota"/>
</dbReference>
<feature type="domain" description="SEFIR" evidence="18">
    <location>
        <begin position="570"/>
        <end position="719"/>
    </location>
</feature>
<gene>
    <name evidence="19" type="primary">IL17RC</name>
</gene>
<evidence type="ECO:0000256" key="7">
    <source>
        <dbReference type="ARBA" id="ARBA00023157"/>
    </source>
</evidence>
<dbReference type="STRING" id="28377.ENSACAP00000008469"/>
<keyword evidence="20" id="KW-1185">Reference proteome</keyword>
<evidence type="ECO:0000256" key="8">
    <source>
        <dbReference type="ARBA" id="ARBA00023170"/>
    </source>
</evidence>
<keyword evidence="5 16" id="KW-1133">Transmembrane helix</keyword>
<proteinExistence type="predicted"/>
<evidence type="ECO:0000256" key="17">
    <source>
        <dbReference type="SAM" id="SignalP"/>
    </source>
</evidence>
<evidence type="ECO:0000259" key="18">
    <source>
        <dbReference type="PROSITE" id="PS51534"/>
    </source>
</evidence>
<evidence type="ECO:0000313" key="20">
    <source>
        <dbReference type="Proteomes" id="UP000001646"/>
    </source>
</evidence>
<organism evidence="19 20">
    <name type="scientific">Anolis carolinensis</name>
    <name type="common">Green anole</name>
    <name type="synonym">American chameleon</name>
    <dbReference type="NCBI Taxonomy" id="28377"/>
    <lineage>
        <taxon>Eukaryota</taxon>
        <taxon>Metazoa</taxon>
        <taxon>Chordata</taxon>
        <taxon>Craniata</taxon>
        <taxon>Vertebrata</taxon>
        <taxon>Euteleostomi</taxon>
        <taxon>Lepidosauria</taxon>
        <taxon>Squamata</taxon>
        <taxon>Bifurcata</taxon>
        <taxon>Unidentata</taxon>
        <taxon>Episquamata</taxon>
        <taxon>Toxicofera</taxon>
        <taxon>Iguania</taxon>
        <taxon>Dactyloidae</taxon>
        <taxon>Anolis</taxon>
    </lineage>
</organism>
<accession>G1KI08</accession>
<dbReference type="Ensembl" id="ENSACAT00000008651.4">
    <property type="protein sequence ID" value="ENSACAP00000008469.4"/>
    <property type="gene ID" value="ENSACAG00000008651.4"/>
</dbReference>
<comment type="subunit">
    <text evidence="11">Homodimer; disulfide-linked. Heterodimer with IL17RA. Heterodimerization with IL17RA is independent of the cytoplasmic tail. Associates with non-glycosylated IL17RA constitutively. Binding of IL17A and IL17F induces association with glycosylated IL17RA. Forms complexes with 2:1 binding stoichiometry: two receptor chains for one interleukin molecule. IL17A homodimer preferentially drives the formation of IL17RA-IL17RC heterodimeric receptor complex, whereas IL17F homodimer forms predominantly complexes with IL17RC homodimer. IL17A-IL17F forms complexes with IL17RA-IL17RC, but with lower affinity when compared to IL17A homodimer. IL17RC chain cannot distinguish between IL17A and IL17F molecules, potentially enabling the formation of topologically distinct complexes. Interacts (through SEFIR domain and extended downstream region) with TRAF3IP2/ACT1 (phosphorylated).</text>
</comment>
<keyword evidence="9" id="KW-0325">Glycoprotein</keyword>
<evidence type="ECO:0000256" key="13">
    <source>
        <dbReference type="ARBA" id="ARBA00078165"/>
    </source>
</evidence>
<dbReference type="PANTHER" id="PTHR15583">
    <property type="entry name" value="INTERLEUKIN-17 RECEPTOR"/>
    <property type="match status" value="1"/>
</dbReference>
<dbReference type="AlphaFoldDB" id="G1KI08"/>
<dbReference type="HOGENOM" id="CLU_026893_1_0_1"/>
<keyword evidence="10" id="KW-0395">Inflammatory response</keyword>
<dbReference type="InterPro" id="IPR039465">
    <property type="entry name" value="IL-17_rcpt-like"/>
</dbReference>
<comment type="subcellular location">
    <subcellularLocation>
        <location evidence="1">Cell membrane</location>
        <topology evidence="1">Single-pass type I membrane protein</topology>
    </subcellularLocation>
</comment>
<reference evidence="19" key="3">
    <citation type="submission" date="2025-09" db="UniProtKB">
        <authorList>
            <consortium name="Ensembl"/>
        </authorList>
    </citation>
    <scope>IDENTIFICATION</scope>
</reference>
<dbReference type="Proteomes" id="UP000001646">
    <property type="component" value="Chromosome 2"/>
</dbReference>
<keyword evidence="3 16" id="KW-0812">Transmembrane</keyword>
<feature type="region of interest" description="Disordered" evidence="15">
    <location>
        <begin position="96"/>
        <end position="115"/>
    </location>
</feature>
<evidence type="ECO:0000256" key="11">
    <source>
        <dbReference type="ARBA" id="ARBA00062086"/>
    </source>
</evidence>
<reference evidence="19 20" key="1">
    <citation type="submission" date="2009-12" db="EMBL/GenBank/DDBJ databases">
        <title>The Genome Sequence of Anolis carolinensis (Green Anole Lizard).</title>
        <authorList>
            <consortium name="The Genome Sequencing Platform"/>
            <person name="Di Palma F."/>
            <person name="Alfoldi J."/>
            <person name="Heiman D."/>
            <person name="Young S."/>
            <person name="Grabherr M."/>
            <person name="Johnson J."/>
            <person name="Lander E.S."/>
            <person name="Lindblad-Toh K."/>
        </authorList>
    </citation>
    <scope>NUCLEOTIDE SEQUENCE [LARGE SCALE GENOMIC DNA]</scope>
    <source>
        <strain evidence="19 20">JBL SC #1</strain>
    </source>
</reference>
<evidence type="ECO:0000256" key="10">
    <source>
        <dbReference type="ARBA" id="ARBA00023198"/>
    </source>
</evidence>
<keyword evidence="4 17" id="KW-0732">Signal</keyword>
<evidence type="ECO:0000256" key="15">
    <source>
        <dbReference type="SAM" id="MobiDB-lite"/>
    </source>
</evidence>
<dbReference type="InterPro" id="IPR013568">
    <property type="entry name" value="SEFIR_dom"/>
</dbReference>
<dbReference type="Pfam" id="PF15037">
    <property type="entry name" value="IL17_R_N"/>
    <property type="match status" value="1"/>
</dbReference>
<evidence type="ECO:0000256" key="9">
    <source>
        <dbReference type="ARBA" id="ARBA00023180"/>
    </source>
</evidence>
<sequence length="784" mass="87403">MWKLALALVLLYPSSAALQPEAFLDTVSCSDGLSCRLLENALCIAGETEPDPETGPVLVLTEMSIRNKLRCQKHRDCILCVQVTLRLGLLGEKDDTGIESPAQPDRGTSMTSTRLKKHNGKMEEFLQTHVLLSAETYPSSHCAEVEVLIPLGPRDWYNNTLGLLHFDCFPISISGELYVSASTSPPYLSSPVLQLTHFGPDCSWHEAKDALRLCQIPTMEVSVGLEEAVLRVWDIPEGQHFYLWLYLNQTSGLEGLSENVTLLTAPENVSLPISQVFPCLCLQVWPKVEDYDDSPRTFLCPFTNSAEALSRAWAKSHLKVKAFRGVLSCSFSAPCDLPGELVPCWKGEDLACHPLHPQLRKGLIRIELQEFPGLRPHPNLCVQVISKESTYLQSCLQEEIKENSHSMRQDLLFWTTLDSQGNFSAHVLEQGTWVHIAQAVSTRNGLLKEALQNDLQSGECMLMWQAEDGENGTLWTCSLEKYYRTRWILAWMITLFGLCSILFVLLLKKEALKGKLAVFHFLSIKTTAAASLERFVDVFSVVGRPSNISLSSGWLRLLKEDYGSRGALQGRHVLLLYSPDHVAFERLVGTLAGALTQLQVSVSLELWSRGELASLGPMQWLHAQRQHIMQAGGTVVLLFSPGAVTSCAEWLGWKQTDAKPDNTFLASLNCILPDFQTGKTKGRYIVACFEKLLAVNEIPGLFRSVPAYPLPSQLFAFLLALAGPGINYEQRSSLKRHAVWISKSLEHAVKECQQKEASWQYSPLLPLQSADQQIKENSHPFVAF</sequence>